<keyword evidence="3" id="KW-0132">Cell division</keyword>
<evidence type="ECO:0000256" key="3">
    <source>
        <dbReference type="HAMAP-Rule" id="MF_00267"/>
    </source>
</evidence>
<dbReference type="InterPro" id="IPR005526">
    <property type="entry name" value="Septum_form_inhib_MinC_C"/>
</dbReference>
<organism evidence="6 7">
    <name type="scientific">Claveliimonas bilis</name>
    <dbReference type="NCBI Taxonomy" id="3028070"/>
    <lineage>
        <taxon>Bacteria</taxon>
        <taxon>Bacillati</taxon>
        <taxon>Bacillota</taxon>
        <taxon>Clostridia</taxon>
        <taxon>Lachnospirales</taxon>
        <taxon>Lachnospiraceae</taxon>
        <taxon>Claveliimonas</taxon>
    </lineage>
</organism>
<accession>A0ABM8I9H6</accession>
<evidence type="ECO:0000313" key="7">
    <source>
        <dbReference type="Proteomes" id="UP001305815"/>
    </source>
</evidence>
<gene>
    <name evidence="3" type="primary">minC</name>
    <name evidence="6" type="ORF">Lac1_17290</name>
</gene>
<evidence type="ECO:0000259" key="5">
    <source>
        <dbReference type="Pfam" id="PF22642"/>
    </source>
</evidence>
<evidence type="ECO:0000256" key="1">
    <source>
        <dbReference type="ARBA" id="ARBA00006291"/>
    </source>
</evidence>
<comment type="subunit">
    <text evidence="2 3">Interacts with MinD and FtsZ.</text>
</comment>
<keyword evidence="7" id="KW-1185">Reference proteome</keyword>
<evidence type="ECO:0000256" key="2">
    <source>
        <dbReference type="ARBA" id="ARBA00046874"/>
    </source>
</evidence>
<dbReference type="InterPro" id="IPR055219">
    <property type="entry name" value="MinC_N_1"/>
</dbReference>
<dbReference type="RefSeq" id="WP_230106159.1">
    <property type="nucleotide sequence ID" value="NZ_AP024845.1"/>
</dbReference>
<keyword evidence="3" id="KW-0131">Cell cycle</keyword>
<feature type="domain" description="Septum formation inhibitor MinC C-terminal" evidence="4">
    <location>
        <begin position="109"/>
        <end position="181"/>
    </location>
</feature>
<evidence type="ECO:0000259" key="4">
    <source>
        <dbReference type="Pfam" id="PF03775"/>
    </source>
</evidence>
<dbReference type="PANTHER" id="PTHR34108:SF1">
    <property type="entry name" value="SEPTUM SITE-DETERMINING PROTEIN MINC"/>
    <property type="match status" value="1"/>
</dbReference>
<reference evidence="7" key="1">
    <citation type="journal article" date="2023" name="Int. J. Syst. Evol. Microbiol.">
        <title>Claveliimonas bilis gen. nov., sp. nov., deoxycholic acid-producing bacteria isolated from human faeces, and reclassification of Sellimonas monacensis Zenner et al. 2021 as Claveliimonas monacensis comb. nov.</title>
        <authorList>
            <person name="Hisatomi A."/>
            <person name="Kastawa N.W.E.P.G."/>
            <person name="Song I."/>
            <person name="Ohkuma M."/>
            <person name="Fukiya S."/>
            <person name="Sakamoto M."/>
        </authorList>
    </citation>
    <scope>NUCLEOTIDE SEQUENCE [LARGE SCALE GENOMIC DNA]</scope>
    <source>
        <strain evidence="7">12BBH14</strain>
    </source>
</reference>
<dbReference type="Proteomes" id="UP001305815">
    <property type="component" value="Chromosome"/>
</dbReference>
<comment type="similarity">
    <text evidence="1 3">Belongs to the MinC family.</text>
</comment>
<sequence>MKDHVMIKSNRYGLTVYLDKEMPFDELLMEIENKFRASVHFFEGTGMAVRFENRILTKEEEQKIVDTISEAAKIQILCILDYDEKTDKMYKSAVDQTLAEMPEPDGRFYRGTLKKKQVLESETSIVIIGDVEEGATVVSKGNIVIIGTLFGCAQAGASGRKDAFIAALHMEPEKLRIGDRKVKPVIGGNYSWARLS</sequence>
<keyword evidence="3" id="KW-0717">Septation</keyword>
<dbReference type="HAMAP" id="MF_00267">
    <property type="entry name" value="MinC"/>
    <property type="match status" value="1"/>
</dbReference>
<comment type="function">
    <text evidence="3">Cell division inhibitor that blocks the formation of polar Z ring septums. Rapidly oscillates between the poles of the cell to destabilize FtsZ filaments that have formed before they mature into polar Z rings. Prevents FtsZ polymerization.</text>
</comment>
<evidence type="ECO:0000313" key="6">
    <source>
        <dbReference type="EMBL" id="BDZ77546.1"/>
    </source>
</evidence>
<dbReference type="Pfam" id="PF22642">
    <property type="entry name" value="MinC_N_1"/>
    <property type="match status" value="1"/>
</dbReference>
<dbReference type="Pfam" id="PF03775">
    <property type="entry name" value="MinC_C"/>
    <property type="match status" value="1"/>
</dbReference>
<name>A0ABM8I9H6_9FIRM</name>
<dbReference type="InterPro" id="IPR013033">
    <property type="entry name" value="MinC"/>
</dbReference>
<dbReference type="PANTHER" id="PTHR34108">
    <property type="entry name" value="SEPTUM SITE-DETERMINING PROTEIN MINC"/>
    <property type="match status" value="1"/>
</dbReference>
<feature type="domain" description="Septum site-determining protein MinC N-terminal" evidence="5">
    <location>
        <begin position="5"/>
        <end position="79"/>
    </location>
</feature>
<protein>
    <recommendedName>
        <fullName evidence="3">Probable septum site-determining protein MinC</fullName>
    </recommendedName>
</protein>
<dbReference type="EMBL" id="AP027742">
    <property type="protein sequence ID" value="BDZ77546.1"/>
    <property type="molecule type" value="Genomic_DNA"/>
</dbReference>
<proteinExistence type="inferred from homology"/>